<dbReference type="Proteomes" id="UP000009168">
    <property type="component" value="Unassembled WGS sequence"/>
</dbReference>
<evidence type="ECO:0000313" key="4">
    <source>
        <dbReference type="Proteomes" id="UP000009168"/>
    </source>
</evidence>
<reference evidence="4" key="1">
    <citation type="journal article" date="2006" name="PLoS Biol.">
        <title>Macronuclear genome sequence of the ciliate Tetrahymena thermophila, a model eukaryote.</title>
        <authorList>
            <person name="Eisen J.A."/>
            <person name="Coyne R.S."/>
            <person name="Wu M."/>
            <person name="Wu D."/>
            <person name="Thiagarajan M."/>
            <person name="Wortman J.R."/>
            <person name="Badger J.H."/>
            <person name="Ren Q."/>
            <person name="Amedeo P."/>
            <person name="Jones K.M."/>
            <person name="Tallon L.J."/>
            <person name="Delcher A.L."/>
            <person name="Salzberg S.L."/>
            <person name="Silva J.C."/>
            <person name="Haas B.J."/>
            <person name="Majoros W.H."/>
            <person name="Farzad M."/>
            <person name="Carlton J.M."/>
            <person name="Smith R.K. Jr."/>
            <person name="Garg J."/>
            <person name="Pearlman R.E."/>
            <person name="Karrer K.M."/>
            <person name="Sun L."/>
            <person name="Manning G."/>
            <person name="Elde N.C."/>
            <person name="Turkewitz A.P."/>
            <person name="Asai D.J."/>
            <person name="Wilkes D.E."/>
            <person name="Wang Y."/>
            <person name="Cai H."/>
            <person name="Collins K."/>
            <person name="Stewart B.A."/>
            <person name="Lee S.R."/>
            <person name="Wilamowska K."/>
            <person name="Weinberg Z."/>
            <person name="Ruzzo W.L."/>
            <person name="Wloga D."/>
            <person name="Gaertig J."/>
            <person name="Frankel J."/>
            <person name="Tsao C.-C."/>
            <person name="Gorovsky M.A."/>
            <person name="Keeling P.J."/>
            <person name="Waller R.F."/>
            <person name="Patron N.J."/>
            <person name="Cherry J.M."/>
            <person name="Stover N.A."/>
            <person name="Krieger C.J."/>
            <person name="del Toro C."/>
            <person name="Ryder H.F."/>
            <person name="Williamson S.C."/>
            <person name="Barbeau R.A."/>
            <person name="Hamilton E.P."/>
            <person name="Orias E."/>
        </authorList>
    </citation>
    <scope>NUCLEOTIDE SEQUENCE [LARGE SCALE GENOMIC DNA]</scope>
    <source>
        <strain evidence="4">SB210</strain>
    </source>
</reference>
<dbReference type="AlphaFoldDB" id="Q24GQ4"/>
<feature type="region of interest" description="Disordered" evidence="1">
    <location>
        <begin position="509"/>
        <end position="529"/>
    </location>
</feature>
<dbReference type="RefSeq" id="XP_001027195.1">
    <property type="nucleotide sequence ID" value="XM_001027195.3"/>
</dbReference>
<keyword evidence="4" id="KW-1185">Reference proteome</keyword>
<evidence type="ECO:0000313" key="3">
    <source>
        <dbReference type="EMBL" id="EAS06953.1"/>
    </source>
</evidence>
<organism evidence="3 4">
    <name type="scientific">Tetrahymena thermophila (strain SB210)</name>
    <dbReference type="NCBI Taxonomy" id="312017"/>
    <lineage>
        <taxon>Eukaryota</taxon>
        <taxon>Sar</taxon>
        <taxon>Alveolata</taxon>
        <taxon>Ciliophora</taxon>
        <taxon>Intramacronucleata</taxon>
        <taxon>Oligohymenophorea</taxon>
        <taxon>Hymenostomatida</taxon>
        <taxon>Tetrahymenina</taxon>
        <taxon>Tetrahymenidae</taxon>
        <taxon>Tetrahymena</taxon>
    </lineage>
</organism>
<feature type="transmembrane region" description="Helical" evidence="2">
    <location>
        <begin position="320"/>
        <end position="342"/>
    </location>
</feature>
<keyword evidence="2" id="KW-0472">Membrane</keyword>
<dbReference type="EMBL" id="GG662254">
    <property type="protein sequence ID" value="EAS06953.1"/>
    <property type="molecule type" value="Genomic_DNA"/>
</dbReference>
<sequence>MGIKQLIVNLDIFGSPFQFEMGVGNQTRQTMFGGILSIILILAALAYFGYLNYLYGADQLQPKITQTQIRLKNNFAMPFDTTLLWFDIVDTDSGTHLLEYQQQNGVNYITYTAKLQQSDPKTGKRLPDINLPLDFCQNLTKDPSVDAMAQCLNLQNLSSTQSQFQIFSGAGFDTTIVIQMKASCDVSSTDPCNTDTLFAEYDEYVYGETAQFFINFKQSQFDSKQRQIVTKVTDLSWDFDPTLSTSSTVTLSTAKTSVKEGFLIQKQTDYLYLVDANNQDSFKTKGSASKSDPLIIGTFYIKLSHDQYMENVQYAQYPEILAQFGSIVNVLLLIGIIGVVVAKADIQQYFIDQKLKEYYRKTAYKILKEDAQTVNTNPKSPRNSINRNGKVNKNEILKIIKEIDSKDMNEELTKKFKVSTLEKIVRSVKAEQKEDYQKKKRSNKDIYETLFFEATKCQDVFELQSQLMQMKKVLALLLTPEQYAAIKCCGSSIDDQIQFLLERNQQENEKKLKTEKTHKTDKTQKTEENGEKIEVELESQVDMLTKNNLSHIEQIDKVDYDSLYFQAQLEKFFKNSEKDFENENENTKQLNLRVLECLKKTYGSDD</sequence>
<protein>
    <submittedName>
        <fullName evidence="3">Transmembrane protein, putative</fullName>
    </submittedName>
</protein>
<evidence type="ECO:0000256" key="2">
    <source>
        <dbReference type="SAM" id="Phobius"/>
    </source>
</evidence>
<evidence type="ECO:0000256" key="1">
    <source>
        <dbReference type="SAM" id="MobiDB-lite"/>
    </source>
</evidence>
<dbReference type="KEGG" id="tet:TTHERM_00977560"/>
<keyword evidence="2 3" id="KW-0812">Transmembrane</keyword>
<proteinExistence type="predicted"/>
<dbReference type="GeneID" id="7830020"/>
<gene>
    <name evidence="3" type="ORF">TTHERM_00977560</name>
</gene>
<dbReference type="InParanoid" id="Q24GQ4"/>
<dbReference type="HOGENOM" id="CLU_018754_1_0_1"/>
<keyword evidence="2" id="KW-1133">Transmembrane helix</keyword>
<name>Q24GQ4_TETTS</name>
<accession>Q24GQ4</accession>
<feature type="transmembrane region" description="Helical" evidence="2">
    <location>
        <begin position="31"/>
        <end position="55"/>
    </location>
</feature>